<feature type="compositionally biased region" description="Basic and acidic residues" evidence="1">
    <location>
        <begin position="83"/>
        <end position="93"/>
    </location>
</feature>
<reference evidence="2 3" key="1">
    <citation type="submission" date="2019-07" db="EMBL/GenBank/DDBJ databases">
        <title>Whole genome shotgun sequence of Pseudonocardia asaccharolytica NBRC 16224.</title>
        <authorList>
            <person name="Hosoyama A."/>
            <person name="Uohara A."/>
            <person name="Ohji S."/>
            <person name="Ichikawa N."/>
        </authorList>
    </citation>
    <scope>NUCLEOTIDE SEQUENCE [LARGE SCALE GENOMIC DNA]</scope>
    <source>
        <strain evidence="2 3">NBRC 16224</strain>
    </source>
</reference>
<dbReference type="AlphaFoldDB" id="A0A511D488"/>
<dbReference type="STRING" id="1123024.GCA_000423625_01853"/>
<accession>A0A511D488</accession>
<evidence type="ECO:0008006" key="4">
    <source>
        <dbReference type="Google" id="ProtNLM"/>
    </source>
</evidence>
<name>A0A511D488_9PSEU</name>
<dbReference type="EMBL" id="BJVI01000041">
    <property type="protein sequence ID" value="GEL19602.1"/>
    <property type="molecule type" value="Genomic_DNA"/>
</dbReference>
<dbReference type="Gene3D" id="3.40.109.10">
    <property type="entry name" value="NADH Oxidase"/>
    <property type="match status" value="1"/>
</dbReference>
<evidence type="ECO:0000256" key="1">
    <source>
        <dbReference type="SAM" id="MobiDB-lite"/>
    </source>
</evidence>
<comment type="caution">
    <text evidence="2">The sequence shown here is derived from an EMBL/GenBank/DDBJ whole genome shotgun (WGS) entry which is preliminary data.</text>
</comment>
<gene>
    <name evidence="2" type="ORF">PA7_34390</name>
</gene>
<organism evidence="2 3">
    <name type="scientific">Pseudonocardia asaccharolytica DSM 44247 = NBRC 16224</name>
    <dbReference type="NCBI Taxonomy" id="1123024"/>
    <lineage>
        <taxon>Bacteria</taxon>
        <taxon>Bacillati</taxon>
        <taxon>Actinomycetota</taxon>
        <taxon>Actinomycetes</taxon>
        <taxon>Pseudonocardiales</taxon>
        <taxon>Pseudonocardiaceae</taxon>
        <taxon>Pseudonocardia</taxon>
    </lineage>
</organism>
<evidence type="ECO:0000313" key="2">
    <source>
        <dbReference type="EMBL" id="GEL19602.1"/>
    </source>
</evidence>
<feature type="region of interest" description="Disordered" evidence="1">
    <location>
        <begin position="71"/>
        <end position="93"/>
    </location>
</feature>
<evidence type="ECO:0000313" key="3">
    <source>
        <dbReference type="Proteomes" id="UP000321328"/>
    </source>
</evidence>
<proteinExistence type="predicted"/>
<dbReference type="GO" id="GO:0016491">
    <property type="term" value="F:oxidoreductase activity"/>
    <property type="evidence" value="ECO:0007669"/>
    <property type="project" value="InterPro"/>
</dbReference>
<protein>
    <recommendedName>
        <fullName evidence="4">Nitroreductase domain-containing protein</fullName>
    </recommendedName>
</protein>
<dbReference type="RefSeq" id="WP_028929777.1">
    <property type="nucleotide sequence ID" value="NZ_AUII01000006.1"/>
</dbReference>
<sequence length="93" mass="10033">MITERIDNGTLSRLRAGEAASAVLLHATEAGPASSLLTQPLEVGPARRTVRDRVLAGSLCAQLVLRIGWAPGAMPPPRTPRRPVLDVFDRQLR</sequence>
<keyword evidence="3" id="KW-1185">Reference proteome</keyword>
<dbReference type="Proteomes" id="UP000321328">
    <property type="component" value="Unassembled WGS sequence"/>
</dbReference>
<dbReference type="InterPro" id="IPR000415">
    <property type="entry name" value="Nitroreductase-like"/>
</dbReference>